<dbReference type="NCBIfam" id="TIGR00785">
    <property type="entry name" value="dass"/>
    <property type="match status" value="1"/>
</dbReference>
<dbReference type="InterPro" id="IPR001898">
    <property type="entry name" value="SLC13A/DASS"/>
</dbReference>
<feature type="transmembrane region" description="Helical" evidence="6">
    <location>
        <begin position="119"/>
        <end position="148"/>
    </location>
</feature>
<feature type="transmembrane region" description="Helical" evidence="6">
    <location>
        <begin position="199"/>
        <end position="225"/>
    </location>
</feature>
<dbReference type="Pfam" id="PF03600">
    <property type="entry name" value="CitMHS"/>
    <property type="match status" value="1"/>
</dbReference>
<comment type="subcellular location">
    <subcellularLocation>
        <location evidence="1">Membrane</location>
        <topology evidence="1">Multi-pass membrane protein</topology>
    </subcellularLocation>
</comment>
<dbReference type="STRING" id="1630136.AS592_07350"/>
<organism evidence="8 9">
    <name type="scientific">Sulfurovum riftiae</name>
    <dbReference type="NCBI Taxonomy" id="1630136"/>
    <lineage>
        <taxon>Bacteria</taxon>
        <taxon>Pseudomonadati</taxon>
        <taxon>Campylobacterota</taxon>
        <taxon>Epsilonproteobacteria</taxon>
        <taxon>Campylobacterales</taxon>
        <taxon>Sulfurovaceae</taxon>
        <taxon>Sulfurovum</taxon>
    </lineage>
</organism>
<evidence type="ECO:0000256" key="3">
    <source>
        <dbReference type="ARBA" id="ARBA00022692"/>
    </source>
</evidence>
<dbReference type="Proteomes" id="UP000075359">
    <property type="component" value="Unassembled WGS sequence"/>
</dbReference>
<evidence type="ECO:0000313" key="8">
    <source>
        <dbReference type="EMBL" id="KYJ86635.1"/>
    </source>
</evidence>
<protein>
    <submittedName>
        <fullName evidence="8">Anion transporter</fullName>
    </submittedName>
</protein>
<comment type="caution">
    <text evidence="8">The sequence shown here is derived from an EMBL/GenBank/DDBJ whole genome shotgun (WGS) entry which is preliminary data.</text>
</comment>
<proteinExistence type="predicted"/>
<dbReference type="InterPro" id="IPR004680">
    <property type="entry name" value="Cit_transptr-like_dom"/>
</dbReference>
<evidence type="ECO:0000256" key="5">
    <source>
        <dbReference type="ARBA" id="ARBA00023136"/>
    </source>
</evidence>
<keyword evidence="3 6" id="KW-0812">Transmembrane</keyword>
<evidence type="ECO:0000313" key="9">
    <source>
        <dbReference type="Proteomes" id="UP000075359"/>
    </source>
</evidence>
<dbReference type="RefSeq" id="WP_067331019.1">
    <property type="nucleotide sequence ID" value="NZ_LNKT01000023.1"/>
</dbReference>
<dbReference type="GO" id="GO:0005886">
    <property type="term" value="C:plasma membrane"/>
    <property type="evidence" value="ECO:0007669"/>
    <property type="project" value="TreeGrafter"/>
</dbReference>
<dbReference type="GO" id="GO:0008514">
    <property type="term" value="F:organic anion transmembrane transporter activity"/>
    <property type="evidence" value="ECO:0007669"/>
    <property type="project" value="UniProtKB-ARBA"/>
</dbReference>
<accession>A0A151CGG3</accession>
<evidence type="ECO:0000256" key="1">
    <source>
        <dbReference type="ARBA" id="ARBA00004141"/>
    </source>
</evidence>
<feature type="transmembrane region" description="Helical" evidence="6">
    <location>
        <begin position="275"/>
        <end position="295"/>
    </location>
</feature>
<keyword evidence="4 6" id="KW-1133">Transmembrane helix</keyword>
<reference evidence="8 9" key="1">
    <citation type="submission" date="2015-11" db="EMBL/GenBank/DDBJ databases">
        <title>Draft genome of Sulfurovum riftiae 1812E, a member of the Epsilonproteobacteria isolated from the tube of the deep-sea hydrothermal vent tubewom Riftia pachyptila.</title>
        <authorList>
            <person name="Vetriani C."/>
            <person name="Giovannelli D."/>
        </authorList>
    </citation>
    <scope>NUCLEOTIDE SEQUENCE [LARGE SCALE GENOMIC DNA]</scope>
    <source>
        <strain evidence="8 9">1812E</strain>
    </source>
</reference>
<feature type="transmembrane region" description="Helical" evidence="6">
    <location>
        <begin position="423"/>
        <end position="445"/>
    </location>
</feature>
<dbReference type="PANTHER" id="PTHR10283">
    <property type="entry name" value="SOLUTE CARRIER FAMILY 13 MEMBER"/>
    <property type="match status" value="1"/>
</dbReference>
<dbReference type="GO" id="GO:1905039">
    <property type="term" value="P:carboxylic acid transmembrane transport"/>
    <property type="evidence" value="ECO:0007669"/>
    <property type="project" value="UniProtKB-ARBA"/>
</dbReference>
<dbReference type="AlphaFoldDB" id="A0A151CGG3"/>
<dbReference type="EMBL" id="LNKT01000023">
    <property type="protein sequence ID" value="KYJ86635.1"/>
    <property type="molecule type" value="Genomic_DNA"/>
</dbReference>
<feature type="domain" description="Citrate transporter-like" evidence="7">
    <location>
        <begin position="42"/>
        <end position="389"/>
    </location>
</feature>
<sequence length="448" mass="48665">MAEQTKKITVALLLAALSFAGMFPFFTFEQSSMVSIIVFMVTLWTNEGLPLAVVSLLPIVLFPAAGILTTKETTINYANPIIYLFLGGFLIAIAVEKTGLHKIIANRMLSLFPSSVRGIIFALIITSGLLSSVLSNTTTTLLLLPIALFLTEDVKLKMRLALGIAYGASIGGILTPIGTPPNLILMGIMEEMGMQAIPFAKWVYIVSPLVLLMFIAVGFILSLGLKDMHIETDLRKDPLTGNQKKVLYVISGLIVMLLVNAPIKPYYNGLGLSEPGILLSAGLLLFMPPFSILNWMEDKDNIPYRIMFLFGAGFAIARAFTETDMATVIATYLINFSQMPLLLFILIIATMITFTTEITSNTALISIMLPILYKVAEQTAVSETLIMLVATICASYAFMLPIATPPNAIAMSSGVVRIKTMAAYGIVFNIIGIVLIVAIANLFWINVI</sequence>
<feature type="transmembrane region" description="Helical" evidence="6">
    <location>
        <begin position="385"/>
        <end position="403"/>
    </location>
</feature>
<keyword evidence="5 6" id="KW-0472">Membrane</keyword>
<feature type="transmembrane region" description="Helical" evidence="6">
    <location>
        <begin position="51"/>
        <end position="69"/>
    </location>
</feature>
<feature type="transmembrane region" description="Helical" evidence="6">
    <location>
        <begin position="302"/>
        <end position="321"/>
    </location>
</feature>
<name>A0A151CGG3_9BACT</name>
<feature type="transmembrane region" description="Helical" evidence="6">
    <location>
        <begin position="81"/>
        <end position="99"/>
    </location>
</feature>
<feature type="transmembrane region" description="Helical" evidence="6">
    <location>
        <begin position="246"/>
        <end position="263"/>
    </location>
</feature>
<dbReference type="PANTHER" id="PTHR10283:SF82">
    <property type="entry name" value="SOLUTE CARRIER FAMILY 13 MEMBER 2"/>
    <property type="match status" value="1"/>
</dbReference>
<evidence type="ECO:0000256" key="6">
    <source>
        <dbReference type="SAM" id="Phobius"/>
    </source>
</evidence>
<keyword evidence="9" id="KW-1185">Reference proteome</keyword>
<feature type="transmembrane region" description="Helical" evidence="6">
    <location>
        <begin position="341"/>
        <end position="373"/>
    </location>
</feature>
<evidence type="ECO:0000256" key="4">
    <source>
        <dbReference type="ARBA" id="ARBA00022989"/>
    </source>
</evidence>
<feature type="transmembrane region" description="Helical" evidence="6">
    <location>
        <begin position="160"/>
        <end position="179"/>
    </location>
</feature>
<evidence type="ECO:0000259" key="7">
    <source>
        <dbReference type="Pfam" id="PF03600"/>
    </source>
</evidence>
<dbReference type="OrthoDB" id="9766267at2"/>
<gene>
    <name evidence="8" type="ORF">AS592_07350</name>
</gene>
<keyword evidence="2" id="KW-0813">Transport</keyword>
<evidence type="ECO:0000256" key="2">
    <source>
        <dbReference type="ARBA" id="ARBA00022448"/>
    </source>
</evidence>